<proteinExistence type="inferred from homology"/>
<keyword evidence="3" id="KW-0012">Acyltransferase</keyword>
<evidence type="ECO:0008006" key="6">
    <source>
        <dbReference type="Google" id="ProtNLM"/>
    </source>
</evidence>
<evidence type="ECO:0000256" key="2">
    <source>
        <dbReference type="ARBA" id="ARBA00022679"/>
    </source>
</evidence>
<evidence type="ECO:0000313" key="5">
    <source>
        <dbReference type="Proteomes" id="UP001408789"/>
    </source>
</evidence>
<dbReference type="Proteomes" id="UP001408789">
    <property type="component" value="Unassembled WGS sequence"/>
</dbReference>
<evidence type="ECO:0000256" key="1">
    <source>
        <dbReference type="ARBA" id="ARBA00009861"/>
    </source>
</evidence>
<accession>A0AAP0CYQ0</accession>
<dbReference type="InterPro" id="IPR023213">
    <property type="entry name" value="CAT-like_dom_sf"/>
</dbReference>
<gene>
    <name evidence="4" type="ORF">SSX86_019972</name>
</gene>
<name>A0AAP0CYQ0_9ASTR</name>
<dbReference type="PANTHER" id="PTHR31623">
    <property type="entry name" value="F21J9.9"/>
    <property type="match status" value="1"/>
</dbReference>
<dbReference type="EMBL" id="JBCNJP010000019">
    <property type="protein sequence ID" value="KAK9062782.1"/>
    <property type="molecule type" value="Genomic_DNA"/>
</dbReference>
<comment type="similarity">
    <text evidence="1">Belongs to the plant acyltransferase family.</text>
</comment>
<protein>
    <recommendedName>
        <fullName evidence="6">Transferase, Chloramphenicol acetyltransferase-like domain protein</fullName>
    </recommendedName>
</protein>
<evidence type="ECO:0000313" key="4">
    <source>
        <dbReference type="EMBL" id="KAK9062782.1"/>
    </source>
</evidence>
<dbReference type="GO" id="GO:0016746">
    <property type="term" value="F:acyltransferase activity"/>
    <property type="evidence" value="ECO:0007669"/>
    <property type="project" value="UniProtKB-KW"/>
</dbReference>
<dbReference type="AlphaFoldDB" id="A0AAP0CYQ0"/>
<sequence>MIGKLLWLGKRQLHTIISREVIKPSSPTPSLHHIYNLSELDQLFGHIYMPLILYYPNNGSCSLTAHEKAQVLKQSLSKSLTKYYPFAGRLPTPIKPSYIDCNDEGVVFVEAKNDSPLTTFRQVNEQVETLDQLFADNLVGQNSPESRNVLGVQINHFACGGVAVTLSMWHGIGDASTLASFASHWASVSRYGSTDHEEVLPINPYFIHSPLTSSVLPESQVMAGQDRARLEKRRFVFPNSKLSDLKNKVTAINNNPTRVEVLFSLLYKTAVAAATKKSGCFQPSCMLLLVDIRKRFVHKLPQTAVGNLLSATMIPTRHPSETSLSLLVSEIKKVKLQLEGVQSVQQAAENIKSLFAKLGNETKRTYTCSSLCGFPYDKVDFGWGKPTCATFPVLKAVDTNGFMLMDALNGDGIEAIVILEKEEMEIFENDKEMLSFCQI</sequence>
<comment type="caution">
    <text evidence="4">The sequence shown here is derived from an EMBL/GenBank/DDBJ whole genome shotgun (WGS) entry which is preliminary data.</text>
</comment>
<dbReference type="Pfam" id="PF02458">
    <property type="entry name" value="Transferase"/>
    <property type="match status" value="1"/>
</dbReference>
<organism evidence="4 5">
    <name type="scientific">Deinandra increscens subsp. villosa</name>
    <dbReference type="NCBI Taxonomy" id="3103831"/>
    <lineage>
        <taxon>Eukaryota</taxon>
        <taxon>Viridiplantae</taxon>
        <taxon>Streptophyta</taxon>
        <taxon>Embryophyta</taxon>
        <taxon>Tracheophyta</taxon>
        <taxon>Spermatophyta</taxon>
        <taxon>Magnoliopsida</taxon>
        <taxon>eudicotyledons</taxon>
        <taxon>Gunneridae</taxon>
        <taxon>Pentapetalae</taxon>
        <taxon>asterids</taxon>
        <taxon>campanulids</taxon>
        <taxon>Asterales</taxon>
        <taxon>Asteraceae</taxon>
        <taxon>Asteroideae</taxon>
        <taxon>Heliantheae alliance</taxon>
        <taxon>Madieae</taxon>
        <taxon>Madiinae</taxon>
        <taxon>Deinandra</taxon>
    </lineage>
</organism>
<keyword evidence="2" id="KW-0808">Transferase</keyword>
<evidence type="ECO:0000256" key="3">
    <source>
        <dbReference type="ARBA" id="ARBA00023315"/>
    </source>
</evidence>
<dbReference type="Gene3D" id="3.30.559.10">
    <property type="entry name" value="Chloramphenicol acetyltransferase-like domain"/>
    <property type="match status" value="2"/>
</dbReference>
<keyword evidence="5" id="KW-1185">Reference proteome</keyword>
<reference evidence="4 5" key="1">
    <citation type="submission" date="2024-04" db="EMBL/GenBank/DDBJ databases">
        <title>The reference genome of an endangered Asteraceae, Deinandra increscens subsp. villosa, native to the Central Coast of California.</title>
        <authorList>
            <person name="Guilliams M."/>
            <person name="Hasenstab-Lehman K."/>
            <person name="Meyer R."/>
            <person name="Mcevoy S."/>
        </authorList>
    </citation>
    <scope>NUCLEOTIDE SEQUENCE [LARGE SCALE GENOMIC DNA]</scope>
    <source>
        <tissue evidence="4">Leaf</tissue>
    </source>
</reference>
<dbReference type="PANTHER" id="PTHR31623:SF86">
    <property type="entry name" value="DEACETYLVINDOLINE O-ACETYLTRANSFERASE"/>
    <property type="match status" value="1"/>
</dbReference>